<proteinExistence type="predicted"/>
<reference evidence="1" key="1">
    <citation type="submission" date="2021-07" db="EMBL/GenBank/DDBJ databases">
        <authorList>
            <person name="Branca A.L. A."/>
        </authorList>
    </citation>
    <scope>NUCLEOTIDE SEQUENCE</scope>
</reference>
<name>A0A9W4JJC4_9EURO</name>
<organism evidence="1 2">
    <name type="scientific">Penicillium salamii</name>
    <dbReference type="NCBI Taxonomy" id="1612424"/>
    <lineage>
        <taxon>Eukaryota</taxon>
        <taxon>Fungi</taxon>
        <taxon>Dikarya</taxon>
        <taxon>Ascomycota</taxon>
        <taxon>Pezizomycotina</taxon>
        <taxon>Eurotiomycetes</taxon>
        <taxon>Eurotiomycetidae</taxon>
        <taxon>Eurotiales</taxon>
        <taxon>Aspergillaceae</taxon>
        <taxon>Penicillium</taxon>
    </lineage>
</organism>
<dbReference type="SUPFAM" id="SSF50969">
    <property type="entry name" value="YVTN repeat-like/Quinoprotein amine dehydrogenase"/>
    <property type="match status" value="1"/>
</dbReference>
<sequence length="508" mass="57174">MSSIGSQWPPNAPQAKNSSAPLRRIRDFGRWLVLADGGLILGWLGRVQAGFGTGDWSWRRLAGIGGWRILPCHPVLVPFPVLDLRPLTYLLNVPLSTITPPYNVNTMLGGIFAWVSLLFEPSAFQVPLIQPQPRLKAEDSTALKPTSTNLPWQDIITGDYGHPPKLKIHDRESIVKWSWERKDVTQDLPPRIRSGLYGRANDATEMKWMRDGKSVAAIYSSLIVVINHTPDIPSIDKKITFAVNRDTDVLWNAHSLEPLPGDRLAVATTGQRAWDGIQVYNMSSALPLEDEPPILQKVEGLRAIHAMIWDEEGQMLWACGTNVAADGSDPEPAYGVIQGYPFDNQTGLLRDDPAFKFTFPEYWDIDTEWGHGYSWWSGPHDLVPVPNERIFLVSNDIGVQTFDIATMSFIHGFQETIDKYMPGFECTSTDRHGMNRQGEWEELPYSDLKGFSLAPDGAFIYTQSLWKLFRGNHTSLVVDGVRTQLMEGNEIYRSRFFGDIDGWPKPKT</sequence>
<comment type="caution">
    <text evidence="1">The sequence shown here is derived from an EMBL/GenBank/DDBJ whole genome shotgun (WGS) entry which is preliminary data.</text>
</comment>
<dbReference type="OrthoDB" id="4449395at2759"/>
<dbReference type="Proteomes" id="UP001152646">
    <property type="component" value="Unassembled WGS sequence"/>
</dbReference>
<accession>A0A9W4JJC4</accession>
<dbReference type="EMBL" id="CAJVPA010000206">
    <property type="protein sequence ID" value="CAG8402987.1"/>
    <property type="molecule type" value="Genomic_DNA"/>
</dbReference>
<gene>
    <name evidence="1" type="ORF">PSALAMII_LOCUS8325</name>
</gene>
<evidence type="ECO:0000313" key="1">
    <source>
        <dbReference type="EMBL" id="CAG8402987.1"/>
    </source>
</evidence>
<protein>
    <submittedName>
        <fullName evidence="1">Uncharacterized protein</fullName>
    </submittedName>
</protein>
<evidence type="ECO:0000313" key="2">
    <source>
        <dbReference type="Proteomes" id="UP001152646"/>
    </source>
</evidence>
<dbReference type="AlphaFoldDB" id="A0A9W4JJC4"/>
<dbReference type="InterPro" id="IPR011044">
    <property type="entry name" value="Quino_amine_DH_bsu"/>
</dbReference>